<organism evidence="1 2">
    <name type="scientific">Paracidovorax wautersii</name>
    <dbReference type="NCBI Taxonomy" id="1177982"/>
    <lineage>
        <taxon>Bacteria</taxon>
        <taxon>Pseudomonadati</taxon>
        <taxon>Pseudomonadota</taxon>
        <taxon>Betaproteobacteria</taxon>
        <taxon>Burkholderiales</taxon>
        <taxon>Comamonadaceae</taxon>
        <taxon>Paracidovorax</taxon>
    </lineage>
</organism>
<dbReference type="Gene3D" id="3.90.25.10">
    <property type="entry name" value="UDP-galactose 4-epimerase, domain 1"/>
    <property type="match status" value="1"/>
</dbReference>
<reference evidence="2" key="1">
    <citation type="journal article" date="2020" name="MBio">
        <title>Horizontal gene transfer to a defensive symbiont with a reduced genome amongst a multipartite beetle microbiome.</title>
        <authorList>
            <person name="Waterworth S.C."/>
            <person name="Florez L.V."/>
            <person name="Rees E.R."/>
            <person name="Hertweck C."/>
            <person name="Kaltenpoth M."/>
            <person name="Kwan J.C."/>
        </authorList>
    </citation>
    <scope>NUCLEOTIDE SEQUENCE [LARGE SCALE GENOMIC DNA]</scope>
</reference>
<dbReference type="AlphaFoldDB" id="A0A7V8JPW5"/>
<evidence type="ECO:0000313" key="1">
    <source>
        <dbReference type="EMBL" id="KAF1020804.1"/>
    </source>
</evidence>
<dbReference type="Proteomes" id="UP000461670">
    <property type="component" value="Unassembled WGS sequence"/>
</dbReference>
<dbReference type="PANTHER" id="PTHR47129">
    <property type="entry name" value="QUINONE OXIDOREDUCTASE 2"/>
    <property type="match status" value="1"/>
</dbReference>
<sequence>MARQSGKTVVYKDLPRADYEAALVQAGLPQGFASLLADSDAGASQGGLFDDSGTLGRLIGRTTTPLSAVVAQSLWAWF</sequence>
<dbReference type="PANTHER" id="PTHR47129:SF1">
    <property type="entry name" value="NMRA-LIKE DOMAIN-CONTAINING PROTEIN"/>
    <property type="match status" value="1"/>
</dbReference>
<proteinExistence type="predicted"/>
<name>A0A7V8JPW5_9BURK</name>
<evidence type="ECO:0000313" key="2">
    <source>
        <dbReference type="Proteomes" id="UP000461670"/>
    </source>
</evidence>
<dbReference type="InterPro" id="IPR052718">
    <property type="entry name" value="NmrA-type_oxidoreductase"/>
</dbReference>
<dbReference type="EMBL" id="WNDQ01000030">
    <property type="protein sequence ID" value="KAF1020804.1"/>
    <property type="molecule type" value="Genomic_DNA"/>
</dbReference>
<protein>
    <submittedName>
        <fullName evidence="1">Quinone oxidoreductase 2</fullName>
    </submittedName>
</protein>
<accession>A0A7V8JPW5</accession>
<comment type="caution">
    <text evidence="1">The sequence shown here is derived from an EMBL/GenBank/DDBJ whole genome shotgun (WGS) entry which is preliminary data.</text>
</comment>
<gene>
    <name evidence="1" type="primary">qorB_1</name>
    <name evidence="1" type="ORF">GAK30_02299</name>
</gene>